<proteinExistence type="predicted"/>
<sequence length="236" mass="25865">MTVPASRTDRCFVIINRLVSLLLLLALLGMLAGAAVLGYLSLARGPVKGPGMVKAEEKTAEAGKRVVLGFAAVEKVHGADIDMVRLVVMDRERDYSYERSDGTRNVLFIHGAGQPSHWLFKEHGNTVTVLRQLQESEHRAGSPALALYIEYTTPRPADAVPDGRRPVLNFGLARPDGTGMTVVLKDITRVLSHRVTAERRVTVLFQRGTALWQATIALDDFTIVGEREVARLPTSI</sequence>
<dbReference type="RefSeq" id="WP_131146756.1">
    <property type="nucleotide sequence ID" value="NZ_BMWV01000005.1"/>
</dbReference>
<dbReference type="Proteomes" id="UP000628442">
    <property type="component" value="Unassembled WGS sequence"/>
</dbReference>
<protein>
    <recommendedName>
        <fullName evidence="5">Outer membrane lipoprotein carrier protein LolA</fullName>
    </recommendedName>
</protein>
<organism evidence="1 4">
    <name type="scientific">Pseudoduganella albidiflava</name>
    <dbReference type="NCBI Taxonomy" id="321983"/>
    <lineage>
        <taxon>Bacteria</taxon>
        <taxon>Pseudomonadati</taxon>
        <taxon>Pseudomonadota</taxon>
        <taxon>Betaproteobacteria</taxon>
        <taxon>Burkholderiales</taxon>
        <taxon>Oxalobacteraceae</taxon>
        <taxon>Telluria group</taxon>
        <taxon>Pseudoduganella</taxon>
    </lineage>
</organism>
<name>A0A411X197_9BURK</name>
<reference evidence="1" key="1">
    <citation type="journal article" date="2014" name="Int. J. Syst. Evol. Microbiol.">
        <title>Complete genome sequence of Corynebacterium casei LMG S-19264T (=DSM 44701T), isolated from a smear-ripened cheese.</title>
        <authorList>
            <consortium name="US DOE Joint Genome Institute (JGI-PGF)"/>
            <person name="Walter F."/>
            <person name="Albersmeier A."/>
            <person name="Kalinowski J."/>
            <person name="Ruckert C."/>
        </authorList>
    </citation>
    <scope>NUCLEOTIDE SEQUENCE</scope>
    <source>
        <strain evidence="1">KCTC 12343</strain>
    </source>
</reference>
<evidence type="ECO:0000313" key="1">
    <source>
        <dbReference type="EMBL" id="GGY41021.1"/>
    </source>
</evidence>
<dbReference type="OrthoDB" id="8755149at2"/>
<accession>A0A411X197</accession>
<evidence type="ECO:0000313" key="3">
    <source>
        <dbReference type="Proteomes" id="UP000292307"/>
    </source>
</evidence>
<evidence type="ECO:0000313" key="4">
    <source>
        <dbReference type="Proteomes" id="UP000628442"/>
    </source>
</evidence>
<gene>
    <name evidence="2" type="ORF">EYF70_18695</name>
    <name evidence="1" type="ORF">GCM10007387_23700</name>
</gene>
<dbReference type="EMBL" id="BMWV01000005">
    <property type="protein sequence ID" value="GGY41021.1"/>
    <property type="molecule type" value="Genomic_DNA"/>
</dbReference>
<evidence type="ECO:0008006" key="5">
    <source>
        <dbReference type="Google" id="ProtNLM"/>
    </source>
</evidence>
<dbReference type="Proteomes" id="UP000292307">
    <property type="component" value="Chromosome"/>
</dbReference>
<evidence type="ECO:0000313" key="2">
    <source>
        <dbReference type="EMBL" id="QBI02645.1"/>
    </source>
</evidence>
<reference evidence="2 3" key="2">
    <citation type="submission" date="2019-02" db="EMBL/GenBank/DDBJ databases">
        <title>Draft Genome Sequences of Six Type Strains of the Genus Massilia.</title>
        <authorList>
            <person name="Miess H."/>
            <person name="Frediansyhah A."/>
            <person name="Gross H."/>
        </authorList>
    </citation>
    <scope>NUCLEOTIDE SEQUENCE [LARGE SCALE GENOMIC DNA]</scope>
    <source>
        <strain evidence="2 3">DSM 17472</strain>
    </source>
</reference>
<reference evidence="1" key="3">
    <citation type="submission" date="2022-12" db="EMBL/GenBank/DDBJ databases">
        <authorList>
            <person name="Sun Q."/>
            <person name="Kim S."/>
        </authorList>
    </citation>
    <scope>NUCLEOTIDE SEQUENCE</scope>
    <source>
        <strain evidence="1">KCTC 12343</strain>
    </source>
</reference>
<keyword evidence="3" id="KW-1185">Reference proteome</keyword>
<dbReference type="EMBL" id="CP036401">
    <property type="protein sequence ID" value="QBI02645.1"/>
    <property type="molecule type" value="Genomic_DNA"/>
</dbReference>
<dbReference type="AlphaFoldDB" id="A0A411X197"/>